<comment type="caution">
    <text evidence="11">The sequence shown here is derived from an EMBL/GenBank/DDBJ whole genome shotgun (WGS) entry which is preliminary data.</text>
</comment>
<dbReference type="Pfam" id="PF12627">
    <property type="entry name" value="PolyA_pol_RNAbd"/>
    <property type="match status" value="1"/>
</dbReference>
<evidence type="ECO:0000313" key="12">
    <source>
        <dbReference type="Proteomes" id="UP000539953"/>
    </source>
</evidence>
<keyword evidence="5" id="KW-0479">Metal-binding</keyword>
<dbReference type="InterPro" id="IPR043519">
    <property type="entry name" value="NT_sf"/>
</dbReference>
<evidence type="ECO:0000256" key="6">
    <source>
        <dbReference type="ARBA" id="ARBA00022741"/>
    </source>
</evidence>
<proteinExistence type="inferred from homology"/>
<evidence type="ECO:0000256" key="7">
    <source>
        <dbReference type="ARBA" id="ARBA00022842"/>
    </source>
</evidence>
<accession>A0A7W8FUG8</accession>
<dbReference type="GO" id="GO:0000049">
    <property type="term" value="F:tRNA binding"/>
    <property type="evidence" value="ECO:0007669"/>
    <property type="project" value="TreeGrafter"/>
</dbReference>
<name>A0A7W8FUG8_9FIRM</name>
<protein>
    <submittedName>
        <fullName evidence="11">tRNA nucleotidyltransferase (CCA-adding enzyme)</fullName>
        <ecNumber evidence="11">2.7.7.72</ecNumber>
        <ecNumber evidence="11">3.1.3.-</ecNumber>
        <ecNumber evidence="11">3.1.4.-</ecNumber>
    </submittedName>
</protein>
<dbReference type="SUPFAM" id="SSF81891">
    <property type="entry name" value="Poly A polymerase C-terminal region-like"/>
    <property type="match status" value="1"/>
</dbReference>
<dbReference type="EC" id="3.1.3.-" evidence="11"/>
<dbReference type="NCBIfam" id="NF009814">
    <property type="entry name" value="PRK13299.1"/>
    <property type="match status" value="1"/>
</dbReference>
<dbReference type="GO" id="GO:0046872">
    <property type="term" value="F:metal ion binding"/>
    <property type="evidence" value="ECO:0007669"/>
    <property type="project" value="UniProtKB-KW"/>
</dbReference>
<dbReference type="EMBL" id="JACHHK010000002">
    <property type="protein sequence ID" value="MBB5182574.1"/>
    <property type="molecule type" value="Genomic_DNA"/>
</dbReference>
<dbReference type="GO" id="GO:0004810">
    <property type="term" value="F:CCA tRNA nucleotidyltransferase activity"/>
    <property type="evidence" value="ECO:0007669"/>
    <property type="project" value="UniProtKB-EC"/>
</dbReference>
<evidence type="ECO:0000259" key="9">
    <source>
        <dbReference type="Pfam" id="PF01743"/>
    </source>
</evidence>
<dbReference type="InterPro" id="IPR003607">
    <property type="entry name" value="HD/PDEase_dom"/>
</dbReference>
<keyword evidence="2 8" id="KW-0808">Transferase</keyword>
<dbReference type="InterPro" id="IPR032828">
    <property type="entry name" value="PolyA_RNA-bd"/>
</dbReference>
<keyword evidence="11" id="KW-0378">Hydrolase</keyword>
<dbReference type="AlphaFoldDB" id="A0A7W8FUG8"/>
<dbReference type="GO" id="GO:0008033">
    <property type="term" value="P:tRNA processing"/>
    <property type="evidence" value="ECO:0007669"/>
    <property type="project" value="UniProtKB-KW"/>
</dbReference>
<dbReference type="InterPro" id="IPR050264">
    <property type="entry name" value="Bact_CCA-adding_enz_type3_sf"/>
</dbReference>
<keyword evidence="4 11" id="KW-0548">Nucleotidyltransferase</keyword>
<evidence type="ECO:0000256" key="4">
    <source>
        <dbReference type="ARBA" id="ARBA00022695"/>
    </source>
</evidence>
<keyword evidence="3" id="KW-0819">tRNA processing</keyword>
<organism evidence="11 12">
    <name type="scientific">Catenisphaera adipataccumulans</name>
    <dbReference type="NCBI Taxonomy" id="700500"/>
    <lineage>
        <taxon>Bacteria</taxon>
        <taxon>Bacillati</taxon>
        <taxon>Bacillota</taxon>
        <taxon>Erysipelotrichia</taxon>
        <taxon>Erysipelotrichales</taxon>
        <taxon>Erysipelotrichaceae</taxon>
        <taxon>Catenisphaera</taxon>
    </lineage>
</organism>
<dbReference type="RefSeq" id="WP_183327382.1">
    <property type="nucleotide sequence ID" value="NZ_JACHHK010000002.1"/>
</dbReference>
<dbReference type="CDD" id="cd00077">
    <property type="entry name" value="HDc"/>
    <property type="match status" value="1"/>
</dbReference>
<keyword evidence="8" id="KW-0694">RNA-binding</keyword>
<evidence type="ECO:0000256" key="3">
    <source>
        <dbReference type="ARBA" id="ARBA00022694"/>
    </source>
</evidence>
<feature type="domain" description="tRNA nucleotidyltransferase/poly(A) polymerase RNA and SrmB- binding" evidence="10">
    <location>
        <begin position="167"/>
        <end position="222"/>
    </location>
</feature>
<dbReference type="CDD" id="cd05398">
    <property type="entry name" value="NT_ClassII-CCAase"/>
    <property type="match status" value="1"/>
</dbReference>
<gene>
    <name evidence="11" type="ORF">HNQ47_000593</name>
</gene>
<sequence length="440" mass="51160">MELPQYIRSIIKQLNTAGYQAYVVGGSVRDALLGKKPHDYDVTTDARPEQIINLFDHTAPTGIKHGTVTVLSEQPVEVTTFRTESQYHDHRHPDHVAFVSNLKEDLARRDFTVNAMAYHPQSGLIDPFGGQEDLKKKQIRCVGDPRQRFEEDALRLMRAHRFAAQLDFTIEEETAKAIEECANTICYVSVERIREELFKILRYNAYEIENMTKLLSNWMPELETCKACEQNTPWHNANVLHHILASVTYLNPFDETLALTLLCHDLGKPACKTTVDGIDHFKGHPLVSAQIAKRICRDLKCTRRQQEVIPLLVRYHDVKMKDPLGVVFRFRVQYQWDDERMQQLLEVKRCDLMAHSEFGRRSLRLLDRLKEVYQECLEQRPMTLQELAIDGSDVSRAGFQGKEIRNVLQNCLEYCFYHPDQNNREFLLPYIEQDPWKLSS</sequence>
<keyword evidence="6" id="KW-0547">Nucleotide-binding</keyword>
<dbReference type="GO" id="GO:0000166">
    <property type="term" value="F:nucleotide binding"/>
    <property type="evidence" value="ECO:0007669"/>
    <property type="project" value="UniProtKB-KW"/>
</dbReference>
<evidence type="ECO:0000256" key="5">
    <source>
        <dbReference type="ARBA" id="ARBA00022723"/>
    </source>
</evidence>
<dbReference type="Gene3D" id="1.10.3090.10">
    <property type="entry name" value="cca-adding enzyme, domain 2"/>
    <property type="match status" value="1"/>
</dbReference>
<comment type="similarity">
    <text evidence="8">Belongs to the tRNA nucleotidyltransferase/poly(A) polymerase family.</text>
</comment>
<keyword evidence="12" id="KW-1185">Reference proteome</keyword>
<dbReference type="GO" id="GO:0016787">
    <property type="term" value="F:hydrolase activity"/>
    <property type="evidence" value="ECO:0007669"/>
    <property type="project" value="UniProtKB-KW"/>
</dbReference>
<reference evidence="11 12" key="1">
    <citation type="submission" date="2020-08" db="EMBL/GenBank/DDBJ databases">
        <title>Genomic Encyclopedia of Type Strains, Phase IV (KMG-IV): sequencing the most valuable type-strain genomes for metagenomic binning, comparative biology and taxonomic classification.</title>
        <authorList>
            <person name="Goeker M."/>
        </authorList>
    </citation>
    <scope>NUCLEOTIDE SEQUENCE [LARGE SCALE GENOMIC DNA]</scope>
    <source>
        <strain evidence="11 12">DSM 25799</strain>
    </source>
</reference>
<dbReference type="SUPFAM" id="SSF81301">
    <property type="entry name" value="Nucleotidyltransferase"/>
    <property type="match status" value="1"/>
</dbReference>
<evidence type="ECO:0000313" key="11">
    <source>
        <dbReference type="EMBL" id="MBB5182574.1"/>
    </source>
</evidence>
<dbReference type="Pfam" id="PF01743">
    <property type="entry name" value="PolyA_pol"/>
    <property type="match status" value="1"/>
</dbReference>
<keyword evidence="7" id="KW-0460">Magnesium</keyword>
<comment type="cofactor">
    <cofactor evidence="1">
        <name>Mg(2+)</name>
        <dbReference type="ChEBI" id="CHEBI:18420"/>
    </cofactor>
</comment>
<evidence type="ECO:0000256" key="8">
    <source>
        <dbReference type="RuleBase" id="RU003953"/>
    </source>
</evidence>
<dbReference type="EC" id="3.1.4.-" evidence="11"/>
<evidence type="ECO:0000256" key="1">
    <source>
        <dbReference type="ARBA" id="ARBA00001946"/>
    </source>
</evidence>
<feature type="domain" description="Poly A polymerase head" evidence="9">
    <location>
        <begin position="21"/>
        <end position="140"/>
    </location>
</feature>
<evidence type="ECO:0000256" key="2">
    <source>
        <dbReference type="ARBA" id="ARBA00022679"/>
    </source>
</evidence>
<dbReference type="Proteomes" id="UP000539953">
    <property type="component" value="Unassembled WGS sequence"/>
</dbReference>
<dbReference type="EC" id="2.7.7.72" evidence="11"/>
<dbReference type="PANTHER" id="PTHR46173:SF1">
    <property type="entry name" value="CCA TRNA NUCLEOTIDYLTRANSFERASE 1, MITOCHONDRIAL"/>
    <property type="match status" value="1"/>
</dbReference>
<dbReference type="PANTHER" id="PTHR46173">
    <property type="entry name" value="CCA TRNA NUCLEOTIDYLTRANSFERASE 1, MITOCHONDRIAL"/>
    <property type="match status" value="1"/>
</dbReference>
<dbReference type="InterPro" id="IPR002646">
    <property type="entry name" value="PolA_pol_head_dom"/>
</dbReference>
<dbReference type="Gene3D" id="3.30.460.10">
    <property type="entry name" value="Beta Polymerase, domain 2"/>
    <property type="match status" value="1"/>
</dbReference>
<evidence type="ECO:0000259" key="10">
    <source>
        <dbReference type="Pfam" id="PF12627"/>
    </source>
</evidence>